<dbReference type="RefSeq" id="WP_093181153.1">
    <property type="nucleotide sequence ID" value="NZ_FMYH01000001.1"/>
</dbReference>
<dbReference type="OrthoDB" id="9815677at2"/>
<dbReference type="STRING" id="1814289.SAMN05216410_0956"/>
<dbReference type="GO" id="GO:0005507">
    <property type="term" value="F:copper ion binding"/>
    <property type="evidence" value="ECO:0007669"/>
    <property type="project" value="TreeGrafter"/>
</dbReference>
<comment type="subcellular location">
    <subcellularLocation>
        <location evidence="2">Cytoplasm</location>
    </subcellularLocation>
</comment>
<comment type="caution">
    <text evidence="2">Once thought to be involved in copper homeostasis, experiments in E.coli have shown this is not the case.</text>
</comment>
<evidence type="ECO:0000313" key="4">
    <source>
        <dbReference type="Proteomes" id="UP000199039"/>
    </source>
</evidence>
<dbReference type="InterPro" id="IPR036822">
    <property type="entry name" value="CutC-like_dom_sf"/>
</dbReference>
<dbReference type="GO" id="GO:0005737">
    <property type="term" value="C:cytoplasm"/>
    <property type="evidence" value="ECO:0007669"/>
    <property type="project" value="UniProtKB-SubCell"/>
</dbReference>
<sequence>MTRSPVLELAVQSLAGVRVAAEVGAARVELCVALGATGGLTPSIGLLGAVVETAAAVARESGAAHAVEVHPLIRPRAGGFVYDAAEIDIQVRDVRAAVEAGARGVVVGALTASGTVDASAIEALVAAADGREVTFHRAIDAVADPLLALDVLCELGVTRVLTSGGAQRSIDGIDRLRAMVARVDGRLQVMAGGGVRPVDVAALLGAGIDAVHLSAKRFVTDAAGVGGGSDAGYEVTDPSVAREASDALSAAGSCG</sequence>
<dbReference type="Gene3D" id="3.20.20.380">
    <property type="entry name" value="Copper homeostasis (CutC) domain"/>
    <property type="match status" value="1"/>
</dbReference>
<organism evidence="3 4">
    <name type="scientific">Sanguibacter gelidistatuariae</name>
    <dbReference type="NCBI Taxonomy" id="1814289"/>
    <lineage>
        <taxon>Bacteria</taxon>
        <taxon>Bacillati</taxon>
        <taxon>Actinomycetota</taxon>
        <taxon>Actinomycetes</taxon>
        <taxon>Micrococcales</taxon>
        <taxon>Sanguibacteraceae</taxon>
        <taxon>Sanguibacter</taxon>
    </lineage>
</organism>
<evidence type="ECO:0000313" key="3">
    <source>
        <dbReference type="EMBL" id="SDB92506.1"/>
    </source>
</evidence>
<dbReference type="PANTHER" id="PTHR12598:SF0">
    <property type="entry name" value="COPPER HOMEOSTASIS PROTEIN CUTC HOMOLOG"/>
    <property type="match status" value="1"/>
</dbReference>
<proteinExistence type="inferred from homology"/>
<dbReference type="Proteomes" id="UP000199039">
    <property type="component" value="Unassembled WGS sequence"/>
</dbReference>
<reference evidence="3 4" key="1">
    <citation type="submission" date="2016-09" db="EMBL/GenBank/DDBJ databases">
        <authorList>
            <person name="Capua I."/>
            <person name="De Benedictis P."/>
            <person name="Joannis T."/>
            <person name="Lombin L.H."/>
            <person name="Cattoli G."/>
        </authorList>
    </citation>
    <scope>NUCLEOTIDE SEQUENCE [LARGE SCALE GENOMIC DNA]</scope>
    <source>
        <strain evidence="3 4">ISLP-3</strain>
    </source>
</reference>
<keyword evidence="2" id="KW-0963">Cytoplasm</keyword>
<dbReference type="CDD" id="cd00945">
    <property type="entry name" value="Aldolase_Class_I"/>
    <property type="match status" value="1"/>
</dbReference>
<keyword evidence="4" id="KW-1185">Reference proteome</keyword>
<evidence type="ECO:0000256" key="1">
    <source>
        <dbReference type="ARBA" id="ARBA00007768"/>
    </source>
</evidence>
<dbReference type="InterPro" id="IPR005627">
    <property type="entry name" value="CutC-like"/>
</dbReference>
<dbReference type="EMBL" id="FMYH01000001">
    <property type="protein sequence ID" value="SDB92506.1"/>
    <property type="molecule type" value="Genomic_DNA"/>
</dbReference>
<accession>A0A1G6HGD5</accession>
<dbReference type="HAMAP" id="MF_00795">
    <property type="entry name" value="CutC"/>
    <property type="match status" value="1"/>
</dbReference>
<dbReference type="AlphaFoldDB" id="A0A1G6HGD5"/>
<name>A0A1G6HGD5_9MICO</name>
<dbReference type="SUPFAM" id="SSF110395">
    <property type="entry name" value="CutC-like"/>
    <property type="match status" value="1"/>
</dbReference>
<evidence type="ECO:0000256" key="2">
    <source>
        <dbReference type="HAMAP-Rule" id="MF_00795"/>
    </source>
</evidence>
<dbReference type="PANTHER" id="PTHR12598">
    <property type="entry name" value="COPPER HOMEOSTASIS PROTEIN CUTC"/>
    <property type="match status" value="1"/>
</dbReference>
<comment type="similarity">
    <text evidence="1 2">Belongs to the CutC family.</text>
</comment>
<protein>
    <recommendedName>
        <fullName evidence="2">PF03932 family protein CutC</fullName>
    </recommendedName>
</protein>
<gene>
    <name evidence="2" type="primary">cutC</name>
    <name evidence="3" type="ORF">SAMN05216410_0956</name>
</gene>
<dbReference type="Pfam" id="PF03932">
    <property type="entry name" value="CutC"/>
    <property type="match status" value="1"/>
</dbReference>